<sequence>MAMRNKIDSLIKRLGITPYRFAKDTGISPNNIYLLKNDPSQFPSARIFDLILERYKDEGIEVTDIIEWIPNRPNP</sequence>
<reference evidence="2 3" key="1">
    <citation type="submission" date="2017-08" db="EMBL/GenBank/DDBJ databases">
        <title>Functional genomic and metabolic studies of the symbiotic interactions of six Microcystis-dominated communities.</title>
        <authorList>
            <person name="Li Q."/>
            <person name="Lin F."/>
        </authorList>
    </citation>
    <scope>NUCLEOTIDE SEQUENCE [LARGE SCALE GENOMIC DNA]</scope>
    <source>
        <strain evidence="2">DA14</strain>
    </source>
</reference>
<protein>
    <submittedName>
        <fullName evidence="2">XRE family transcriptional regulator</fullName>
    </submittedName>
</protein>
<dbReference type="GO" id="GO:0003677">
    <property type="term" value="F:DNA binding"/>
    <property type="evidence" value="ECO:0007669"/>
    <property type="project" value="InterPro"/>
</dbReference>
<gene>
    <name evidence="2" type="ORF">DWQ56_25410</name>
</gene>
<name>A0A3E0LUR4_MICAE</name>
<dbReference type="InterPro" id="IPR010982">
    <property type="entry name" value="Lambda_DNA-bd_dom_sf"/>
</dbReference>
<dbReference type="Pfam" id="PF13443">
    <property type="entry name" value="HTH_26"/>
    <property type="match status" value="1"/>
</dbReference>
<evidence type="ECO:0000313" key="3">
    <source>
        <dbReference type="Proteomes" id="UP000256301"/>
    </source>
</evidence>
<feature type="domain" description="HTH cro/C1-type" evidence="1">
    <location>
        <begin position="6"/>
        <end position="40"/>
    </location>
</feature>
<comment type="caution">
    <text evidence="2">The sequence shown here is derived from an EMBL/GenBank/DDBJ whole genome shotgun (WGS) entry which is preliminary data.</text>
</comment>
<dbReference type="Proteomes" id="UP000256301">
    <property type="component" value="Unassembled WGS sequence"/>
</dbReference>
<evidence type="ECO:0000313" key="2">
    <source>
        <dbReference type="EMBL" id="REJ50937.1"/>
    </source>
</evidence>
<dbReference type="EMBL" id="QQWE01000018">
    <property type="protein sequence ID" value="REJ50937.1"/>
    <property type="molecule type" value="Genomic_DNA"/>
</dbReference>
<proteinExistence type="predicted"/>
<accession>A0A3E0LUR4</accession>
<dbReference type="InterPro" id="IPR001387">
    <property type="entry name" value="Cro/C1-type_HTH"/>
</dbReference>
<evidence type="ECO:0000259" key="1">
    <source>
        <dbReference type="Pfam" id="PF13443"/>
    </source>
</evidence>
<dbReference type="SUPFAM" id="SSF47413">
    <property type="entry name" value="lambda repressor-like DNA-binding domains"/>
    <property type="match status" value="1"/>
</dbReference>
<dbReference type="AlphaFoldDB" id="A0A3E0LUR4"/>
<organism evidence="2 3">
    <name type="scientific">Microcystis aeruginosa DA14</name>
    <dbReference type="NCBI Taxonomy" id="1987506"/>
    <lineage>
        <taxon>Bacteria</taxon>
        <taxon>Bacillati</taxon>
        <taxon>Cyanobacteriota</taxon>
        <taxon>Cyanophyceae</taxon>
        <taxon>Oscillatoriophycideae</taxon>
        <taxon>Chroococcales</taxon>
        <taxon>Microcystaceae</taxon>
        <taxon>Microcystis</taxon>
    </lineage>
</organism>